<sequence>FDSNKRTFINGGNITDKGLRHLEELELLSFLNIYSDNTFSTAAIQRLQKELPNLFYLMINGRNALGRSNPMGMGMGQQAPALRQSTRPAPVRQ</sequence>
<reference evidence="2" key="1">
    <citation type="journal article" date="2014" name="Front. Microbiol.">
        <title>High frequency of phylogenetically diverse reductive dehalogenase-homologous genes in deep subseafloor sedimentary metagenomes.</title>
        <authorList>
            <person name="Kawai M."/>
            <person name="Futagami T."/>
            <person name="Toyoda A."/>
            <person name="Takaki Y."/>
            <person name="Nishi S."/>
            <person name="Hori S."/>
            <person name="Arai W."/>
            <person name="Tsubouchi T."/>
            <person name="Morono Y."/>
            <person name="Uchiyama I."/>
            <person name="Ito T."/>
            <person name="Fujiyama A."/>
            <person name="Inagaki F."/>
            <person name="Takami H."/>
        </authorList>
    </citation>
    <scope>NUCLEOTIDE SEQUENCE</scope>
    <source>
        <strain evidence="2">Expedition CK06-06</strain>
    </source>
</reference>
<feature type="non-terminal residue" evidence="2">
    <location>
        <position position="1"/>
    </location>
</feature>
<dbReference type="InterPro" id="IPR032675">
    <property type="entry name" value="LRR_dom_sf"/>
</dbReference>
<gene>
    <name evidence="2" type="ORF">S12H4_62128</name>
</gene>
<dbReference type="Gene3D" id="3.80.10.10">
    <property type="entry name" value="Ribonuclease Inhibitor"/>
    <property type="match status" value="1"/>
</dbReference>
<dbReference type="AlphaFoldDB" id="X1VXV0"/>
<feature type="region of interest" description="Disordered" evidence="1">
    <location>
        <begin position="68"/>
        <end position="93"/>
    </location>
</feature>
<organism evidence="2">
    <name type="scientific">marine sediment metagenome</name>
    <dbReference type="NCBI Taxonomy" id="412755"/>
    <lineage>
        <taxon>unclassified sequences</taxon>
        <taxon>metagenomes</taxon>
        <taxon>ecological metagenomes</taxon>
    </lineage>
</organism>
<protein>
    <submittedName>
        <fullName evidence="2">Uncharacterized protein</fullName>
    </submittedName>
</protein>
<proteinExistence type="predicted"/>
<evidence type="ECO:0000256" key="1">
    <source>
        <dbReference type="SAM" id="MobiDB-lite"/>
    </source>
</evidence>
<comment type="caution">
    <text evidence="2">The sequence shown here is derived from an EMBL/GenBank/DDBJ whole genome shotgun (WGS) entry which is preliminary data.</text>
</comment>
<dbReference type="EMBL" id="BARW01041527">
    <property type="protein sequence ID" value="GAJ16740.1"/>
    <property type="molecule type" value="Genomic_DNA"/>
</dbReference>
<accession>X1VXV0</accession>
<feature type="non-terminal residue" evidence="2">
    <location>
        <position position="93"/>
    </location>
</feature>
<evidence type="ECO:0000313" key="2">
    <source>
        <dbReference type="EMBL" id="GAJ16740.1"/>
    </source>
</evidence>
<name>X1VXV0_9ZZZZ</name>